<evidence type="ECO:0008006" key="4">
    <source>
        <dbReference type="Google" id="ProtNLM"/>
    </source>
</evidence>
<evidence type="ECO:0000313" key="3">
    <source>
        <dbReference type="Proteomes" id="UP001162060"/>
    </source>
</evidence>
<keyword evidence="1" id="KW-0812">Transmembrane</keyword>
<feature type="transmembrane region" description="Helical" evidence="1">
    <location>
        <begin position="28"/>
        <end position="46"/>
    </location>
</feature>
<accession>A0AAV1V0S6</accession>
<protein>
    <recommendedName>
        <fullName evidence="4">TLC domain-containing protein</fullName>
    </recommendedName>
</protein>
<dbReference type="EMBL" id="CAKLBY020000258">
    <property type="protein sequence ID" value="CAK7940549.1"/>
    <property type="molecule type" value="Genomic_DNA"/>
</dbReference>
<feature type="transmembrane region" description="Helical" evidence="1">
    <location>
        <begin position="72"/>
        <end position="90"/>
    </location>
</feature>
<reference evidence="2" key="1">
    <citation type="submission" date="2024-01" db="EMBL/GenBank/DDBJ databases">
        <authorList>
            <person name="Webb A."/>
        </authorList>
    </citation>
    <scope>NUCLEOTIDE SEQUENCE</scope>
    <source>
        <strain evidence="2">Pm1</strain>
    </source>
</reference>
<keyword evidence="1" id="KW-1133">Transmembrane helix</keyword>
<sequence>MVVLHHNELDRFLWGSASVVGRSRSTDVAVYIQFAVVGCLGVAVILDYDKPESARLAAATAVQMIYLRSTELFVRLALFVSVIVLYGDIFVPICNFHKTGDVQLLPAAKLVLHCIWMWNMIRLLFTIFQSGAIPQRERKHRLASSTVKRSFVKL</sequence>
<dbReference type="Proteomes" id="UP001162060">
    <property type="component" value="Unassembled WGS sequence"/>
</dbReference>
<dbReference type="AlphaFoldDB" id="A0AAV1V0S6"/>
<proteinExistence type="predicted"/>
<name>A0AAV1V0S6_9STRA</name>
<feature type="transmembrane region" description="Helical" evidence="1">
    <location>
        <begin position="110"/>
        <end position="133"/>
    </location>
</feature>
<evidence type="ECO:0000313" key="2">
    <source>
        <dbReference type="EMBL" id="CAK7940549.1"/>
    </source>
</evidence>
<evidence type="ECO:0000256" key="1">
    <source>
        <dbReference type="SAM" id="Phobius"/>
    </source>
</evidence>
<gene>
    <name evidence="2" type="ORF">PM001_LOCUS25699</name>
</gene>
<comment type="caution">
    <text evidence="2">The sequence shown here is derived from an EMBL/GenBank/DDBJ whole genome shotgun (WGS) entry which is preliminary data.</text>
</comment>
<organism evidence="2 3">
    <name type="scientific">Peronospora matthiolae</name>
    <dbReference type="NCBI Taxonomy" id="2874970"/>
    <lineage>
        <taxon>Eukaryota</taxon>
        <taxon>Sar</taxon>
        <taxon>Stramenopiles</taxon>
        <taxon>Oomycota</taxon>
        <taxon>Peronosporomycetes</taxon>
        <taxon>Peronosporales</taxon>
        <taxon>Peronosporaceae</taxon>
        <taxon>Peronospora</taxon>
    </lineage>
</organism>
<keyword evidence="1" id="KW-0472">Membrane</keyword>